<comment type="caution">
    <text evidence="3">The sequence shown here is derived from an EMBL/GenBank/DDBJ whole genome shotgun (WGS) entry which is preliminary data.</text>
</comment>
<feature type="signal peptide" evidence="2">
    <location>
        <begin position="1"/>
        <end position="25"/>
    </location>
</feature>
<dbReference type="Proteomes" id="UP000054978">
    <property type="component" value="Unassembled WGS sequence"/>
</dbReference>
<dbReference type="OrthoDB" id="9134259at2"/>
<feature type="compositionally biased region" description="Polar residues" evidence="1">
    <location>
        <begin position="26"/>
        <end position="46"/>
    </location>
</feature>
<proteinExistence type="predicted"/>
<organism evidence="3 4">
    <name type="scientific">Caballeronia ptereochthonis</name>
    <dbReference type="NCBI Taxonomy" id="1777144"/>
    <lineage>
        <taxon>Bacteria</taxon>
        <taxon>Pseudomonadati</taxon>
        <taxon>Pseudomonadota</taxon>
        <taxon>Betaproteobacteria</taxon>
        <taxon>Burkholderiales</taxon>
        <taxon>Burkholderiaceae</taxon>
        <taxon>Caballeronia</taxon>
    </lineage>
</organism>
<gene>
    <name evidence="3" type="ORF">AWB83_05588</name>
</gene>
<keyword evidence="2" id="KW-0732">Signal</keyword>
<feature type="compositionally biased region" description="Basic residues" evidence="1">
    <location>
        <begin position="47"/>
        <end position="57"/>
    </location>
</feature>
<accession>A0A158DME6</accession>
<dbReference type="STRING" id="1777144.AWB83_05588"/>
<protein>
    <recommendedName>
        <fullName evidence="5">Pentapeptide MXKDX repeat protein</fullName>
    </recommendedName>
</protein>
<name>A0A158DME6_9BURK</name>
<dbReference type="EMBL" id="FCOB02000033">
    <property type="protein sequence ID" value="SAK95366.1"/>
    <property type="molecule type" value="Genomic_DNA"/>
</dbReference>
<feature type="compositionally biased region" description="Polar residues" evidence="1">
    <location>
        <begin position="70"/>
        <end position="82"/>
    </location>
</feature>
<sequence length="82" mass="8192">MSKNKLLVAVTAGLFTAAAATGAFAQDTSGNAPSASPMQDGTSSGTTKHKKPRKHTAHPSAGKKTPEAETGNNPAAESGQSK</sequence>
<dbReference type="AlphaFoldDB" id="A0A158DME6"/>
<dbReference type="RefSeq" id="WP_087048919.1">
    <property type="nucleotide sequence ID" value="NZ_FCOB02000033.1"/>
</dbReference>
<evidence type="ECO:0008006" key="5">
    <source>
        <dbReference type="Google" id="ProtNLM"/>
    </source>
</evidence>
<feature type="region of interest" description="Disordered" evidence="1">
    <location>
        <begin position="26"/>
        <end position="82"/>
    </location>
</feature>
<keyword evidence="4" id="KW-1185">Reference proteome</keyword>
<evidence type="ECO:0000313" key="4">
    <source>
        <dbReference type="Proteomes" id="UP000054978"/>
    </source>
</evidence>
<evidence type="ECO:0000256" key="1">
    <source>
        <dbReference type="SAM" id="MobiDB-lite"/>
    </source>
</evidence>
<evidence type="ECO:0000313" key="3">
    <source>
        <dbReference type="EMBL" id="SAK95366.1"/>
    </source>
</evidence>
<evidence type="ECO:0000256" key="2">
    <source>
        <dbReference type="SAM" id="SignalP"/>
    </source>
</evidence>
<reference evidence="3" key="1">
    <citation type="submission" date="2016-01" db="EMBL/GenBank/DDBJ databases">
        <authorList>
            <person name="Peeters C."/>
        </authorList>
    </citation>
    <scope>NUCLEOTIDE SEQUENCE [LARGE SCALE GENOMIC DNA]</scope>
    <source>
        <strain evidence="3">LMG 29326</strain>
    </source>
</reference>
<feature type="chain" id="PRO_5007624323" description="Pentapeptide MXKDX repeat protein" evidence="2">
    <location>
        <begin position="26"/>
        <end position="82"/>
    </location>
</feature>